<organism evidence="2 3">
    <name type="scientific">Nitrosarchaeum koreense MY1</name>
    <dbReference type="NCBI Taxonomy" id="1001994"/>
    <lineage>
        <taxon>Archaea</taxon>
        <taxon>Nitrososphaerota</taxon>
        <taxon>Nitrososphaeria</taxon>
        <taxon>Nitrosopumilales</taxon>
        <taxon>Nitrosopumilaceae</taxon>
        <taxon>Nitrosarchaeum</taxon>
    </lineage>
</organism>
<dbReference type="EMBL" id="AFPU01000001">
    <property type="protein sequence ID" value="EGP93355.1"/>
    <property type="molecule type" value="Genomic_DNA"/>
</dbReference>
<gene>
    <name evidence="2" type="ORF">MY1_0590</name>
</gene>
<evidence type="ECO:0000256" key="1">
    <source>
        <dbReference type="SAM" id="Phobius"/>
    </source>
</evidence>
<keyword evidence="1" id="KW-0812">Transmembrane</keyword>
<sequence length="97" mass="10693">MQTMSDFIQNNKTTIQVFILIISIGSGLLVYLTWYVSPDEITERVKVIANTENGCIVETMDNFAINIGSCDAQSGETIVATYDAKIKERALLMNPTG</sequence>
<dbReference type="AlphaFoldDB" id="F9CVQ3"/>
<keyword evidence="1" id="KW-1133">Transmembrane helix</keyword>
<reference evidence="2 3" key="1">
    <citation type="journal article" date="2011" name="J. Bacteriol.">
        <title>Genome Sequence of an Ammonia-Oxidizing Soil Archaeon, "Candidatus Nitrosoarchaeum koreensis" MY1.</title>
        <authorList>
            <person name="Kim B.K."/>
            <person name="Jung M.Y."/>
            <person name="Yu D.S."/>
            <person name="Park S.J."/>
            <person name="Oh T.K."/>
            <person name="Rhee S.K."/>
            <person name="Kim J.F."/>
        </authorList>
    </citation>
    <scope>NUCLEOTIDE SEQUENCE [LARGE SCALE GENOMIC DNA]</scope>
    <source>
        <strain evidence="2 3">MY1</strain>
    </source>
</reference>
<dbReference type="STRING" id="1001994.MY1_0590"/>
<name>F9CVQ3_9ARCH</name>
<proteinExistence type="predicted"/>
<protein>
    <submittedName>
        <fullName evidence="2">Uncharacterized protein</fullName>
    </submittedName>
</protein>
<comment type="caution">
    <text evidence="2">The sequence shown here is derived from an EMBL/GenBank/DDBJ whole genome shotgun (WGS) entry which is preliminary data.</text>
</comment>
<dbReference type="Proteomes" id="UP000004440">
    <property type="component" value="Unassembled WGS sequence"/>
</dbReference>
<feature type="transmembrane region" description="Helical" evidence="1">
    <location>
        <begin position="15"/>
        <end position="36"/>
    </location>
</feature>
<accession>F9CVQ3</accession>
<evidence type="ECO:0000313" key="3">
    <source>
        <dbReference type="Proteomes" id="UP000004440"/>
    </source>
</evidence>
<evidence type="ECO:0000313" key="2">
    <source>
        <dbReference type="EMBL" id="EGP93355.1"/>
    </source>
</evidence>
<keyword evidence="1" id="KW-0472">Membrane</keyword>
<keyword evidence="3" id="KW-1185">Reference proteome</keyword>